<dbReference type="PANTHER" id="PTHR27002">
    <property type="entry name" value="RECEPTOR-LIKE SERINE/THREONINE-PROTEIN KINASE SD1-8"/>
    <property type="match status" value="1"/>
</dbReference>
<evidence type="ECO:0000313" key="8">
    <source>
        <dbReference type="Proteomes" id="UP000029981"/>
    </source>
</evidence>
<accession>A0A0A0LUE1</accession>
<dbReference type="Proteomes" id="UP000029981">
    <property type="component" value="Chromosome 1"/>
</dbReference>
<dbReference type="Gene3D" id="3.30.200.20">
    <property type="entry name" value="Phosphorylase Kinase, domain 1"/>
    <property type="match status" value="1"/>
</dbReference>
<keyword evidence="3" id="KW-0547">Nucleotide-binding</keyword>
<evidence type="ECO:0000256" key="5">
    <source>
        <dbReference type="ARBA" id="ARBA00022840"/>
    </source>
</evidence>
<dbReference type="OMA" id="TEMIANK"/>
<feature type="domain" description="Protein kinase" evidence="6">
    <location>
        <begin position="16"/>
        <end position="73"/>
    </location>
</feature>
<dbReference type="InterPro" id="IPR011009">
    <property type="entry name" value="Kinase-like_dom_sf"/>
</dbReference>
<evidence type="ECO:0000256" key="3">
    <source>
        <dbReference type="ARBA" id="ARBA00022741"/>
    </source>
</evidence>
<reference evidence="7 8" key="4">
    <citation type="journal article" date="2011" name="BMC Genomics">
        <title>RNA-Seq improves annotation of protein-coding genes in the cucumber genome.</title>
        <authorList>
            <person name="Li Z."/>
            <person name="Zhang Z."/>
            <person name="Yan P."/>
            <person name="Huang S."/>
            <person name="Fei Z."/>
            <person name="Lin K."/>
        </authorList>
    </citation>
    <scope>NUCLEOTIDE SEQUENCE [LARGE SCALE GENOMIC DNA]</scope>
    <source>
        <strain evidence="8">cv. 9930</strain>
    </source>
</reference>
<reference evidence="7 8" key="1">
    <citation type="journal article" date="2009" name="Nat. Genet.">
        <title>The genome of the cucumber, Cucumis sativus L.</title>
        <authorList>
            <person name="Huang S."/>
            <person name="Li R."/>
            <person name="Zhang Z."/>
            <person name="Li L."/>
            <person name="Gu X."/>
            <person name="Fan W."/>
            <person name="Lucas W.J."/>
            <person name="Wang X."/>
            <person name="Xie B."/>
            <person name="Ni P."/>
            <person name="Ren Y."/>
            <person name="Zhu H."/>
            <person name="Li J."/>
            <person name="Lin K."/>
            <person name="Jin W."/>
            <person name="Fei Z."/>
            <person name="Li G."/>
            <person name="Staub J."/>
            <person name="Kilian A."/>
            <person name="van der Vossen E.A."/>
            <person name="Wu Y."/>
            <person name="Guo J."/>
            <person name="He J."/>
            <person name="Jia Z."/>
            <person name="Ren Y."/>
            <person name="Tian G."/>
            <person name="Lu Y."/>
            <person name="Ruan J."/>
            <person name="Qian W."/>
            <person name="Wang M."/>
            <person name="Huang Q."/>
            <person name="Li B."/>
            <person name="Xuan Z."/>
            <person name="Cao J."/>
            <person name="Asan"/>
            <person name="Wu Z."/>
            <person name="Zhang J."/>
            <person name="Cai Q."/>
            <person name="Bai Y."/>
            <person name="Zhao B."/>
            <person name="Han Y."/>
            <person name="Li Y."/>
            <person name="Li X."/>
            <person name="Wang S."/>
            <person name="Shi Q."/>
            <person name="Liu S."/>
            <person name="Cho W.K."/>
            <person name="Kim J.Y."/>
            <person name="Xu Y."/>
            <person name="Heller-Uszynska K."/>
            <person name="Miao H."/>
            <person name="Cheng Z."/>
            <person name="Zhang S."/>
            <person name="Wu J."/>
            <person name="Yang Y."/>
            <person name="Kang H."/>
            <person name="Li M."/>
            <person name="Liang H."/>
            <person name="Ren X."/>
            <person name="Shi Z."/>
            <person name="Wen M."/>
            <person name="Jian M."/>
            <person name="Yang H."/>
            <person name="Zhang G."/>
            <person name="Yang Z."/>
            <person name="Chen R."/>
            <person name="Liu S."/>
            <person name="Li J."/>
            <person name="Ma L."/>
            <person name="Liu H."/>
            <person name="Zhou Y."/>
            <person name="Zhao J."/>
            <person name="Fang X."/>
            <person name="Li G."/>
            <person name="Fang L."/>
            <person name="Li Y."/>
            <person name="Liu D."/>
            <person name="Zheng H."/>
            <person name="Zhang Y."/>
            <person name="Qin N."/>
            <person name="Li Z."/>
            <person name="Yang G."/>
            <person name="Yang S."/>
            <person name="Bolund L."/>
            <person name="Kristiansen K."/>
            <person name="Zheng H."/>
            <person name="Li S."/>
            <person name="Zhang X."/>
            <person name="Yang H."/>
            <person name="Wang J."/>
            <person name="Sun R."/>
            <person name="Zhang B."/>
            <person name="Jiang S."/>
            <person name="Wang J."/>
            <person name="Du Y."/>
            <person name="Li S."/>
        </authorList>
    </citation>
    <scope>NUCLEOTIDE SEQUENCE [LARGE SCALE GENOMIC DNA]</scope>
    <source>
        <strain evidence="8">cv. 9930</strain>
    </source>
</reference>
<reference evidence="7 8" key="2">
    <citation type="journal article" date="2009" name="PLoS ONE">
        <title>An integrated genetic and cytogenetic map of the cucumber genome.</title>
        <authorList>
            <person name="Ren Y."/>
            <person name="Zhang Z."/>
            <person name="Liu J."/>
            <person name="Staub J.E."/>
            <person name="Han Y."/>
            <person name="Cheng Z."/>
            <person name="Li X."/>
            <person name="Lu J."/>
            <person name="Miao H."/>
            <person name="Kang H."/>
            <person name="Xie B."/>
            <person name="Gu X."/>
            <person name="Wang X."/>
            <person name="Du Y."/>
            <person name="Jin W."/>
            <person name="Huang S."/>
        </authorList>
    </citation>
    <scope>NUCLEOTIDE SEQUENCE [LARGE SCALE GENOMIC DNA]</scope>
    <source>
        <strain evidence="8">cv. 9930</strain>
    </source>
</reference>
<proteinExistence type="predicted"/>
<evidence type="ECO:0000256" key="1">
    <source>
        <dbReference type="ARBA" id="ARBA00022527"/>
    </source>
</evidence>
<reference evidence="7 8" key="3">
    <citation type="journal article" date="2010" name="BMC Genomics">
        <title>Transcriptome sequencing and comparative analysis of cucumber flowers with different sex types.</title>
        <authorList>
            <person name="Guo S."/>
            <person name="Zheng Y."/>
            <person name="Joung J.G."/>
            <person name="Liu S."/>
            <person name="Zhang Z."/>
            <person name="Crasta O.R."/>
            <person name="Sobral B.W."/>
            <person name="Xu Y."/>
            <person name="Huang S."/>
            <person name="Fei Z."/>
        </authorList>
    </citation>
    <scope>NUCLEOTIDE SEQUENCE [LARGE SCALE GENOMIC DNA]</scope>
    <source>
        <strain evidence="8">cv. 9930</strain>
    </source>
</reference>
<keyword evidence="4" id="KW-0418">Kinase</keyword>
<sequence length="73" mass="7961">MPLYDFLEIETATDNFSPSSKVGEGGFGPGFKGNLPSGHEIAVKRLAEGSGQGQTEFKNEILLISKLQHRNLR</sequence>
<dbReference type="PANTHER" id="PTHR27002:SF1082">
    <property type="entry name" value="OS06G0693000 PROTEIN"/>
    <property type="match status" value="1"/>
</dbReference>
<keyword evidence="8" id="KW-1185">Reference proteome</keyword>
<dbReference type="SUPFAM" id="SSF56112">
    <property type="entry name" value="Protein kinase-like (PK-like)"/>
    <property type="match status" value="1"/>
</dbReference>
<evidence type="ECO:0000256" key="2">
    <source>
        <dbReference type="ARBA" id="ARBA00022679"/>
    </source>
</evidence>
<name>A0A0A0LUE1_CUCSA</name>
<dbReference type="PROSITE" id="PS50011">
    <property type="entry name" value="PROTEIN_KINASE_DOM"/>
    <property type="match status" value="1"/>
</dbReference>
<dbReference type="GO" id="GO:0005524">
    <property type="term" value="F:ATP binding"/>
    <property type="evidence" value="ECO:0007669"/>
    <property type="project" value="UniProtKB-KW"/>
</dbReference>
<protein>
    <recommendedName>
        <fullName evidence="6">Protein kinase domain-containing protein</fullName>
    </recommendedName>
</protein>
<organism evidence="7 8">
    <name type="scientific">Cucumis sativus</name>
    <name type="common">Cucumber</name>
    <dbReference type="NCBI Taxonomy" id="3659"/>
    <lineage>
        <taxon>Eukaryota</taxon>
        <taxon>Viridiplantae</taxon>
        <taxon>Streptophyta</taxon>
        <taxon>Embryophyta</taxon>
        <taxon>Tracheophyta</taxon>
        <taxon>Spermatophyta</taxon>
        <taxon>Magnoliopsida</taxon>
        <taxon>eudicotyledons</taxon>
        <taxon>Gunneridae</taxon>
        <taxon>Pentapetalae</taxon>
        <taxon>rosids</taxon>
        <taxon>fabids</taxon>
        <taxon>Cucurbitales</taxon>
        <taxon>Cucurbitaceae</taxon>
        <taxon>Benincaseae</taxon>
        <taxon>Cucumis</taxon>
    </lineage>
</organism>
<evidence type="ECO:0000259" key="6">
    <source>
        <dbReference type="PROSITE" id="PS50011"/>
    </source>
</evidence>
<evidence type="ECO:0000313" key="7">
    <source>
        <dbReference type="EMBL" id="KGN64604.1"/>
    </source>
</evidence>
<dbReference type="EMBL" id="CM002922">
    <property type="protein sequence ID" value="KGN64604.1"/>
    <property type="molecule type" value="Genomic_DNA"/>
</dbReference>
<gene>
    <name evidence="7" type="ORF">Csa_1G071180</name>
</gene>
<dbReference type="InterPro" id="IPR000719">
    <property type="entry name" value="Prot_kinase_dom"/>
</dbReference>
<dbReference type="AlphaFoldDB" id="A0A0A0LUE1"/>
<evidence type="ECO:0000256" key="4">
    <source>
        <dbReference type="ARBA" id="ARBA00022777"/>
    </source>
</evidence>
<keyword evidence="1" id="KW-0723">Serine/threonine-protein kinase</keyword>
<keyword evidence="2" id="KW-0808">Transferase</keyword>
<keyword evidence="5" id="KW-0067">ATP-binding</keyword>
<dbReference type="Gramene" id="KGN64604">
    <property type="protein sequence ID" value="KGN64604"/>
    <property type="gene ID" value="Csa_1G071180"/>
</dbReference>
<dbReference type="GO" id="GO:0004674">
    <property type="term" value="F:protein serine/threonine kinase activity"/>
    <property type="evidence" value="ECO:0007669"/>
    <property type="project" value="UniProtKB-KW"/>
</dbReference>